<name>A0ABP0KRD2_9DINO</name>
<proteinExistence type="predicted"/>
<keyword evidence="2" id="KW-1185">Reference proteome</keyword>
<accession>A0ABP0KRD2</accession>
<dbReference type="EMBL" id="CAXAMN010009591">
    <property type="protein sequence ID" value="CAK9029288.1"/>
    <property type="molecule type" value="Genomic_DNA"/>
</dbReference>
<comment type="caution">
    <text evidence="1">The sequence shown here is derived from an EMBL/GenBank/DDBJ whole genome shotgun (WGS) entry which is preliminary data.</text>
</comment>
<protein>
    <submittedName>
        <fullName evidence="1">Uncharacterized protein</fullName>
    </submittedName>
</protein>
<sequence length="151" mass="17212">MKRCVVIWPEEVAKEALGEIWDDKSKLPASVNGAMLVMNEVEWPEADQKKTWEKMFQKVCSGWLEDQCYLDQEKRFVPPKGCDSHCVWNWDAETADKFLEKIGVKKLGLTGAQLSDPVNRDKLDMDDSDKVGEKLIQECGLLMQDMVKSAS</sequence>
<gene>
    <name evidence="1" type="ORF">CCMP2556_LOCUS17428</name>
</gene>
<organism evidence="1 2">
    <name type="scientific">Durusdinium trenchii</name>
    <dbReference type="NCBI Taxonomy" id="1381693"/>
    <lineage>
        <taxon>Eukaryota</taxon>
        <taxon>Sar</taxon>
        <taxon>Alveolata</taxon>
        <taxon>Dinophyceae</taxon>
        <taxon>Suessiales</taxon>
        <taxon>Symbiodiniaceae</taxon>
        <taxon>Durusdinium</taxon>
    </lineage>
</organism>
<evidence type="ECO:0000313" key="2">
    <source>
        <dbReference type="Proteomes" id="UP001642484"/>
    </source>
</evidence>
<evidence type="ECO:0000313" key="1">
    <source>
        <dbReference type="EMBL" id="CAK9029288.1"/>
    </source>
</evidence>
<reference evidence="1 2" key="1">
    <citation type="submission" date="2024-02" db="EMBL/GenBank/DDBJ databases">
        <authorList>
            <person name="Chen Y."/>
            <person name="Shah S."/>
            <person name="Dougan E. K."/>
            <person name="Thang M."/>
            <person name="Chan C."/>
        </authorList>
    </citation>
    <scope>NUCLEOTIDE SEQUENCE [LARGE SCALE GENOMIC DNA]</scope>
</reference>
<dbReference type="Proteomes" id="UP001642484">
    <property type="component" value="Unassembled WGS sequence"/>
</dbReference>